<dbReference type="Proteomes" id="UP000475666">
    <property type="component" value="Unassembled WGS sequence"/>
</dbReference>
<accession>A0A6G3T7D5</accession>
<gene>
    <name evidence="3" type="ORF">G3I66_04620</name>
</gene>
<dbReference type="InterPro" id="IPR001387">
    <property type="entry name" value="Cro/C1-type_HTH"/>
</dbReference>
<dbReference type="SUPFAM" id="SSF47413">
    <property type="entry name" value="lambda repressor-like DNA-binding domains"/>
    <property type="match status" value="1"/>
</dbReference>
<evidence type="ECO:0000313" key="4">
    <source>
        <dbReference type="Proteomes" id="UP000475666"/>
    </source>
</evidence>
<dbReference type="RefSeq" id="WP_115742899.1">
    <property type="nucleotide sequence ID" value="NZ_JAAGMQ010000139.1"/>
</dbReference>
<dbReference type="Pfam" id="PF01381">
    <property type="entry name" value="HTH_3"/>
    <property type="match status" value="1"/>
</dbReference>
<dbReference type="GO" id="GO:0003677">
    <property type="term" value="F:DNA binding"/>
    <property type="evidence" value="ECO:0007669"/>
    <property type="project" value="InterPro"/>
</dbReference>
<name>A0A6G3T7D5_9ACTN</name>
<dbReference type="Gene3D" id="1.25.40.10">
    <property type="entry name" value="Tetratricopeptide repeat domain"/>
    <property type="match status" value="1"/>
</dbReference>
<feature type="compositionally biased region" description="Basic and acidic residues" evidence="1">
    <location>
        <begin position="76"/>
        <end position="85"/>
    </location>
</feature>
<dbReference type="PROSITE" id="PS50943">
    <property type="entry name" value="HTH_CROC1"/>
    <property type="match status" value="1"/>
</dbReference>
<feature type="region of interest" description="Disordered" evidence="1">
    <location>
        <begin position="65"/>
        <end position="85"/>
    </location>
</feature>
<dbReference type="SUPFAM" id="SSF48452">
    <property type="entry name" value="TPR-like"/>
    <property type="match status" value="1"/>
</dbReference>
<dbReference type="InterPro" id="IPR011990">
    <property type="entry name" value="TPR-like_helical_dom_sf"/>
</dbReference>
<evidence type="ECO:0000259" key="2">
    <source>
        <dbReference type="PROSITE" id="PS50943"/>
    </source>
</evidence>
<evidence type="ECO:0000313" key="3">
    <source>
        <dbReference type="EMBL" id="NEC32466.1"/>
    </source>
</evidence>
<dbReference type="InterPro" id="IPR010982">
    <property type="entry name" value="Lambda_DNA-bd_dom_sf"/>
</dbReference>
<organism evidence="3 4">
    <name type="scientific">Streptomyces rubrogriseus</name>
    <dbReference type="NCBI Taxonomy" id="194673"/>
    <lineage>
        <taxon>Bacteria</taxon>
        <taxon>Bacillati</taxon>
        <taxon>Actinomycetota</taxon>
        <taxon>Actinomycetes</taxon>
        <taxon>Kitasatosporales</taxon>
        <taxon>Streptomycetaceae</taxon>
        <taxon>Streptomyces</taxon>
        <taxon>Streptomyces violaceoruber group</taxon>
    </lineage>
</organism>
<dbReference type="AlphaFoldDB" id="A0A6G3T7D5"/>
<evidence type="ECO:0000256" key="1">
    <source>
        <dbReference type="SAM" id="MobiDB-lite"/>
    </source>
</evidence>
<reference evidence="3 4" key="1">
    <citation type="submission" date="2020-01" db="EMBL/GenBank/DDBJ databases">
        <title>Insect and environment-associated Actinomycetes.</title>
        <authorList>
            <person name="Currrie C."/>
            <person name="Chevrette M."/>
            <person name="Carlson C."/>
            <person name="Stubbendieck R."/>
            <person name="Wendt-Pienkowski E."/>
        </authorList>
    </citation>
    <scope>NUCLEOTIDE SEQUENCE [LARGE SCALE GENOMIC DNA]</scope>
    <source>
        <strain evidence="3 4">SID7739</strain>
    </source>
</reference>
<comment type="caution">
    <text evidence="3">The sequence shown here is derived from an EMBL/GenBank/DDBJ whole genome shotgun (WGS) entry which is preliminary data.</text>
</comment>
<protein>
    <submittedName>
        <fullName evidence="3">Helix-turn-helix domain-containing protein</fullName>
    </submittedName>
</protein>
<dbReference type="EMBL" id="JAAGMQ010000139">
    <property type="protein sequence ID" value="NEC32466.1"/>
    <property type="molecule type" value="Genomic_DNA"/>
</dbReference>
<sequence length="418" mass="45036">MGLAERRRALGYSQEELAHALGVDRRTVGRWEGRSTTPQPPLRPRLAELLHLDLDELDALVGQPRAAHPESAGPPPRDHHGSGDLDDMIRRQFLRAITVTSALVALPPDEGAALAEGALRGMSDDFLRMNGHLWQVYQLARAKRSVYPVVRDQLTALNETLDGRPEVEAQALCGAAGDLFQLAGELAFDGNRYTDAAASYTLAASASQEAKSYDLWACALVRHAYVDLYERRYADAVGTLSAAEKVARRGDGSLSTRYWVAAVQAEAYAGLGDLSACERALDEAEKVTGLSGAAHNGGWLRFDGSRLAEERGARYLQLGRLDLAEKALSSALSQDILASGQSFRRRGAVLTDLAAIGARRQDPDQVLAYGGEALRLAHTTSSGYVAHKLQGLRTDLGPLSRDARVAELGAEIDALCTT</sequence>
<dbReference type="Gene3D" id="1.10.260.40">
    <property type="entry name" value="lambda repressor-like DNA-binding domains"/>
    <property type="match status" value="1"/>
</dbReference>
<proteinExistence type="predicted"/>
<feature type="domain" description="HTH cro/C1-type" evidence="2">
    <location>
        <begin position="3"/>
        <end position="57"/>
    </location>
</feature>
<dbReference type="SMART" id="SM00530">
    <property type="entry name" value="HTH_XRE"/>
    <property type="match status" value="1"/>
</dbReference>
<dbReference type="CDD" id="cd00093">
    <property type="entry name" value="HTH_XRE"/>
    <property type="match status" value="1"/>
</dbReference>